<evidence type="ECO:0000256" key="4">
    <source>
        <dbReference type="PIRNR" id="PIRNR000446"/>
    </source>
</evidence>
<evidence type="ECO:0000256" key="3">
    <source>
        <dbReference type="ARBA" id="ARBA00048462"/>
    </source>
</evidence>
<evidence type="ECO:0000256" key="5">
    <source>
        <dbReference type="PIRSR" id="PIRSR000446-1"/>
    </source>
</evidence>
<dbReference type="Gene3D" id="3.40.366.10">
    <property type="entry name" value="Malonyl-Coenzyme A Acyl Carrier Protein, domain 2"/>
    <property type="match status" value="1"/>
</dbReference>
<evidence type="ECO:0000259" key="6">
    <source>
        <dbReference type="SMART" id="SM00827"/>
    </source>
</evidence>
<dbReference type="PANTHER" id="PTHR42681">
    <property type="entry name" value="MALONYL-COA-ACYL CARRIER PROTEIN TRANSACYLASE, MITOCHONDRIAL"/>
    <property type="match status" value="1"/>
</dbReference>
<organism evidence="7 8">
    <name type="scientific">Selenomonas sputigena (strain ATCC 35185 / DSM 20758 / CCUG 44933 / VPI D19B-28)</name>
    <dbReference type="NCBI Taxonomy" id="546271"/>
    <lineage>
        <taxon>Bacteria</taxon>
        <taxon>Bacillati</taxon>
        <taxon>Bacillota</taxon>
        <taxon>Negativicutes</taxon>
        <taxon>Selenomonadales</taxon>
        <taxon>Selenomonadaceae</taxon>
        <taxon>Selenomonas</taxon>
    </lineage>
</organism>
<protein>
    <recommendedName>
        <fullName evidence="4">Malonyl CoA-acyl carrier protein transacylase</fullName>
        <ecNumber evidence="4">2.3.1.39</ecNumber>
    </recommendedName>
</protein>
<dbReference type="InterPro" id="IPR024925">
    <property type="entry name" value="Malonyl_CoA-ACP_transAc"/>
</dbReference>
<dbReference type="AlphaFoldDB" id="C9LSK6"/>
<dbReference type="InterPro" id="IPR016035">
    <property type="entry name" value="Acyl_Trfase/lysoPLipase"/>
</dbReference>
<accession>C9LSK6</accession>
<dbReference type="FunFam" id="3.30.70.250:FF:000001">
    <property type="entry name" value="Malonyl CoA-acyl carrier protein transacylase"/>
    <property type="match status" value="1"/>
</dbReference>
<dbReference type="InterPro" id="IPR050858">
    <property type="entry name" value="Mal-CoA-ACP_Trans/PKS_FabD"/>
</dbReference>
<feature type="domain" description="Malonyl-CoA:ACP transacylase (MAT)" evidence="6">
    <location>
        <begin position="20"/>
        <end position="319"/>
    </location>
</feature>
<dbReference type="Pfam" id="PF00698">
    <property type="entry name" value="Acyl_transf_1"/>
    <property type="match status" value="1"/>
</dbReference>
<proteinExistence type="inferred from homology"/>
<dbReference type="NCBIfam" id="TIGR00128">
    <property type="entry name" value="fabD"/>
    <property type="match status" value="1"/>
</dbReference>
<feature type="active site" evidence="5">
    <location>
        <position position="104"/>
    </location>
</feature>
<dbReference type="InterPro" id="IPR001227">
    <property type="entry name" value="Ac_transferase_dom_sf"/>
</dbReference>
<dbReference type="PANTHER" id="PTHR42681:SF1">
    <property type="entry name" value="MALONYL-COA-ACYL CARRIER PROTEIN TRANSACYLASE, MITOCHONDRIAL"/>
    <property type="match status" value="1"/>
</dbReference>
<dbReference type="InterPro" id="IPR016036">
    <property type="entry name" value="Malonyl_transacylase_ACP-bd"/>
</dbReference>
<dbReference type="PIRSF" id="PIRSF000446">
    <property type="entry name" value="Mct"/>
    <property type="match status" value="1"/>
</dbReference>
<dbReference type="STRING" id="546271.Selsp_1728"/>
<name>C9LSK6_SELS3</name>
<gene>
    <name evidence="7" type="primary">fabD</name>
    <name evidence="7" type="ORF">SELSPUOL_00431</name>
</gene>
<dbReference type="Proteomes" id="UP000003505">
    <property type="component" value="Unassembled WGS sequence"/>
</dbReference>
<reference evidence="7 8" key="1">
    <citation type="submission" date="2009-09" db="EMBL/GenBank/DDBJ databases">
        <authorList>
            <person name="Weinstock G."/>
            <person name="Sodergren E."/>
            <person name="Clifton S."/>
            <person name="Fulton L."/>
            <person name="Fulton B."/>
            <person name="Courtney L."/>
            <person name="Fronick C."/>
            <person name="Harrison M."/>
            <person name="Strong C."/>
            <person name="Farmer C."/>
            <person name="Delahaunty K."/>
            <person name="Markovic C."/>
            <person name="Hall O."/>
            <person name="Minx P."/>
            <person name="Tomlinson C."/>
            <person name="Mitreva M."/>
            <person name="Nelson J."/>
            <person name="Hou S."/>
            <person name="Wollam A."/>
            <person name="Pepin K.H."/>
            <person name="Johnson M."/>
            <person name="Bhonagiri V."/>
            <person name="Nash W.E."/>
            <person name="Warren W."/>
            <person name="Chinwalla A."/>
            <person name="Mardis E.R."/>
            <person name="Wilson R.K."/>
        </authorList>
    </citation>
    <scope>NUCLEOTIDE SEQUENCE [LARGE SCALE GENOMIC DNA]</scope>
    <source>
        <strain evidence="8">ATCC 35185 / DSM 20758 / VPI D19B-28</strain>
    </source>
</reference>
<dbReference type="eggNOG" id="COG0331">
    <property type="taxonomic scope" value="Bacteria"/>
</dbReference>
<evidence type="ECO:0000256" key="2">
    <source>
        <dbReference type="ARBA" id="ARBA00023315"/>
    </source>
</evidence>
<feature type="active site" evidence="5">
    <location>
        <position position="214"/>
    </location>
</feature>
<dbReference type="SMART" id="SM00827">
    <property type="entry name" value="PKS_AT"/>
    <property type="match status" value="1"/>
</dbReference>
<dbReference type="EMBL" id="ACKP02000010">
    <property type="protein sequence ID" value="EEX78246.1"/>
    <property type="molecule type" value="Genomic_DNA"/>
</dbReference>
<dbReference type="GO" id="GO:0006633">
    <property type="term" value="P:fatty acid biosynthetic process"/>
    <property type="evidence" value="ECO:0007669"/>
    <property type="project" value="TreeGrafter"/>
</dbReference>
<comment type="catalytic activity">
    <reaction evidence="3 4">
        <text>holo-[ACP] + malonyl-CoA = malonyl-[ACP] + CoA</text>
        <dbReference type="Rhea" id="RHEA:41792"/>
        <dbReference type="Rhea" id="RHEA-COMP:9623"/>
        <dbReference type="Rhea" id="RHEA-COMP:9685"/>
        <dbReference type="ChEBI" id="CHEBI:57287"/>
        <dbReference type="ChEBI" id="CHEBI:57384"/>
        <dbReference type="ChEBI" id="CHEBI:64479"/>
        <dbReference type="ChEBI" id="CHEBI:78449"/>
        <dbReference type="EC" id="2.3.1.39"/>
    </reaction>
</comment>
<comment type="caution">
    <text evidence="7">The sequence shown here is derived from an EMBL/GenBank/DDBJ whole genome shotgun (WGS) entry which is preliminary data.</text>
</comment>
<dbReference type="InterPro" id="IPR004410">
    <property type="entry name" value="Malonyl_CoA-ACP_transAc_FabD"/>
</dbReference>
<dbReference type="SUPFAM" id="SSF55048">
    <property type="entry name" value="Probable ACP-binding domain of malonyl-CoA ACP transacylase"/>
    <property type="match status" value="1"/>
</dbReference>
<dbReference type="Gene3D" id="3.30.70.250">
    <property type="entry name" value="Malonyl-CoA ACP transacylase, ACP-binding"/>
    <property type="match status" value="1"/>
</dbReference>
<dbReference type="GO" id="GO:0005829">
    <property type="term" value="C:cytosol"/>
    <property type="evidence" value="ECO:0007669"/>
    <property type="project" value="TreeGrafter"/>
</dbReference>
<dbReference type="InterPro" id="IPR014043">
    <property type="entry name" value="Acyl_transferase_dom"/>
</dbReference>
<evidence type="ECO:0000256" key="1">
    <source>
        <dbReference type="ARBA" id="ARBA00022679"/>
    </source>
</evidence>
<keyword evidence="1 4" id="KW-0808">Transferase</keyword>
<dbReference type="SUPFAM" id="SSF52151">
    <property type="entry name" value="FabD/lysophospholipase-like"/>
    <property type="match status" value="1"/>
</dbReference>
<sequence>MYQPFLKEREVGSMNKLAFVFPGQGAQQVGMGKDFYEKYDVAKKLFREADEALGYSIMEMCFNGPEGDLRLTANTQPAILTVSVIANEILKEHGIQPEITGGHSLGEYSALVAADVLDFSDAVLLVHKRGSFMQEAVPVGEGGMAAVMGLEREKIVEVCEKVSADVGAVQAVNFNCPGQIVIAGTMAGVEKAAALLGEAGAKKSVILPVSAPFHSTLMQPAAEKLAAELDKVEIRDAKIPVVANVSAEILTKAADIKESLVKQAASPVKWEDCVEKMKEFGADTFVEAGPGKTLCGFNKRIDRKLTSMNVENLETLQKTLDYFKEVR</sequence>
<evidence type="ECO:0000313" key="8">
    <source>
        <dbReference type="Proteomes" id="UP000003505"/>
    </source>
</evidence>
<keyword evidence="2 4" id="KW-0012">Acyltransferase</keyword>
<dbReference type="EC" id="2.3.1.39" evidence="4"/>
<dbReference type="GO" id="GO:0004314">
    <property type="term" value="F:[acyl-carrier-protein] S-malonyltransferase activity"/>
    <property type="evidence" value="ECO:0007669"/>
    <property type="project" value="UniProtKB-EC"/>
</dbReference>
<comment type="similarity">
    <text evidence="4">Belongs to the fabD family.</text>
</comment>
<evidence type="ECO:0000313" key="7">
    <source>
        <dbReference type="EMBL" id="EEX78246.1"/>
    </source>
</evidence>